<dbReference type="PIRSF" id="PIRSF005572">
    <property type="entry name" value="NifS"/>
    <property type="match status" value="1"/>
</dbReference>
<keyword evidence="5" id="KW-0663">Pyridoxal phosphate</keyword>
<evidence type="ECO:0000256" key="1">
    <source>
        <dbReference type="ARBA" id="ARBA00001933"/>
    </source>
</evidence>
<dbReference type="InterPro" id="IPR015421">
    <property type="entry name" value="PyrdxlP-dep_Trfase_major"/>
</dbReference>
<dbReference type="Proteomes" id="UP001162780">
    <property type="component" value="Chromosome"/>
</dbReference>
<dbReference type="Gene3D" id="3.40.640.10">
    <property type="entry name" value="Type I PLP-dependent aspartate aminotransferase-like (Major domain)"/>
    <property type="match status" value="1"/>
</dbReference>
<protein>
    <submittedName>
        <fullName evidence="10">Cysteine desulfurase family protein</fullName>
    </submittedName>
</protein>
<feature type="domain" description="Aminotransferase class V" evidence="9">
    <location>
        <begin position="2"/>
        <end position="357"/>
    </location>
</feature>
<dbReference type="InterPro" id="IPR015424">
    <property type="entry name" value="PyrdxlP-dep_Trfase"/>
</dbReference>
<dbReference type="InterPro" id="IPR015422">
    <property type="entry name" value="PyrdxlP-dep_Trfase_small"/>
</dbReference>
<evidence type="ECO:0000256" key="7">
    <source>
        <dbReference type="ARBA" id="ARBA00023014"/>
    </source>
</evidence>
<dbReference type="PANTHER" id="PTHR11601">
    <property type="entry name" value="CYSTEINE DESULFURYLASE FAMILY MEMBER"/>
    <property type="match status" value="1"/>
</dbReference>
<accession>A0ABY7GM50</accession>
<reference evidence="10" key="1">
    <citation type="submission" date="2022-11" db="EMBL/GenBank/DDBJ databases">
        <title>Methylomonas rapida sp. nov., Carotenoid-Producing Obligate Methanotrophs with High Growth Characteristics and Biotechnological Potential.</title>
        <authorList>
            <person name="Tikhonova E.N."/>
            <person name="Suleimanov R.Z."/>
            <person name="Miroshnikov K."/>
            <person name="Oshkin I.Y."/>
            <person name="Belova S.E."/>
            <person name="Danilova O.V."/>
            <person name="Ashikhmin A."/>
            <person name="Konopkin A."/>
            <person name="But S.Y."/>
            <person name="Khmelenina V.N."/>
            <person name="Kuznetsov N."/>
            <person name="Pimenov N.V."/>
            <person name="Dedysh S.N."/>
        </authorList>
    </citation>
    <scope>NUCLEOTIDE SEQUENCE</scope>
    <source>
        <strain evidence="10">MP1</strain>
    </source>
</reference>
<evidence type="ECO:0000256" key="8">
    <source>
        <dbReference type="ARBA" id="ARBA00050776"/>
    </source>
</evidence>
<proteinExistence type="inferred from homology"/>
<evidence type="ECO:0000256" key="5">
    <source>
        <dbReference type="ARBA" id="ARBA00022898"/>
    </source>
</evidence>
<dbReference type="InterPro" id="IPR000192">
    <property type="entry name" value="Aminotrans_V_dom"/>
</dbReference>
<gene>
    <name evidence="10" type="ORF">NM686_003330</name>
</gene>
<keyword evidence="4" id="KW-0479">Metal-binding</keyword>
<keyword evidence="11" id="KW-1185">Reference proteome</keyword>
<dbReference type="EMBL" id="CP113517">
    <property type="protein sequence ID" value="WAR45561.1"/>
    <property type="molecule type" value="Genomic_DNA"/>
</dbReference>
<evidence type="ECO:0000256" key="6">
    <source>
        <dbReference type="ARBA" id="ARBA00023004"/>
    </source>
</evidence>
<dbReference type="InterPro" id="IPR016454">
    <property type="entry name" value="Cysteine_dSase"/>
</dbReference>
<dbReference type="SUPFAM" id="SSF53383">
    <property type="entry name" value="PLP-dependent transferases"/>
    <property type="match status" value="1"/>
</dbReference>
<comment type="cofactor">
    <cofactor evidence="1">
        <name>pyridoxal 5'-phosphate</name>
        <dbReference type="ChEBI" id="CHEBI:597326"/>
    </cofactor>
</comment>
<sequence length="373" mass="40035">MIYFDHNATTPIDERVVEAMLPYLRGLYGNPSSLYRLGRIARSAIDTAREQVAALVDAPASQILFTSGGTEADALALACGRGRRVWMSAIEHPAVFENVLRQAGLYREINNLGVTSAGLFAPETLDELKPDAGDFISLMLANNETGVIQDVAGLVERAESFGAIVHTDAVQALGKMPVSFRRLGVQLMSLSSHKIYGPKGCGALVWHENVRLQPLQFGGDQEQGLRAGTENVAAIVGFGKAAELARLELEQRQARLLTLRSRLEQQLKTIPGLVIFAEQAKRLPNTVQFGIPGVNGEMLLMQLDQKNIAVSSGSACASGSEQISPVLAAMGVEAQLAKSAIRVSLGKDNSETEIDQFIDALKALLVKSGDNSL</sequence>
<organism evidence="10 11">
    <name type="scientific">Methylomonas rapida</name>
    <dbReference type="NCBI Taxonomy" id="2963939"/>
    <lineage>
        <taxon>Bacteria</taxon>
        <taxon>Pseudomonadati</taxon>
        <taxon>Pseudomonadota</taxon>
        <taxon>Gammaproteobacteria</taxon>
        <taxon>Methylococcales</taxon>
        <taxon>Methylococcaceae</taxon>
        <taxon>Methylomonas</taxon>
    </lineage>
</organism>
<keyword evidence="3" id="KW-0808">Transferase</keyword>
<evidence type="ECO:0000259" key="9">
    <source>
        <dbReference type="Pfam" id="PF00266"/>
    </source>
</evidence>
<evidence type="ECO:0000256" key="2">
    <source>
        <dbReference type="ARBA" id="ARBA00006490"/>
    </source>
</evidence>
<dbReference type="Gene3D" id="1.10.260.50">
    <property type="match status" value="1"/>
</dbReference>
<comment type="catalytic activity">
    <reaction evidence="8">
        <text>(sulfur carrier)-H + L-cysteine = (sulfur carrier)-SH + L-alanine</text>
        <dbReference type="Rhea" id="RHEA:43892"/>
        <dbReference type="Rhea" id="RHEA-COMP:14737"/>
        <dbReference type="Rhea" id="RHEA-COMP:14739"/>
        <dbReference type="ChEBI" id="CHEBI:29917"/>
        <dbReference type="ChEBI" id="CHEBI:35235"/>
        <dbReference type="ChEBI" id="CHEBI:57972"/>
        <dbReference type="ChEBI" id="CHEBI:64428"/>
        <dbReference type="EC" id="2.8.1.7"/>
    </reaction>
</comment>
<comment type="similarity">
    <text evidence="2">Belongs to the class-V pyridoxal-phosphate-dependent aminotransferase family. NifS/IscS subfamily.</text>
</comment>
<evidence type="ECO:0000313" key="10">
    <source>
        <dbReference type="EMBL" id="WAR45561.1"/>
    </source>
</evidence>
<evidence type="ECO:0000313" key="11">
    <source>
        <dbReference type="Proteomes" id="UP001162780"/>
    </source>
</evidence>
<evidence type="ECO:0000256" key="4">
    <source>
        <dbReference type="ARBA" id="ARBA00022723"/>
    </source>
</evidence>
<name>A0ABY7GM50_9GAMM</name>
<keyword evidence="6" id="KW-0408">Iron</keyword>
<keyword evidence="7" id="KW-0411">Iron-sulfur</keyword>
<dbReference type="Gene3D" id="3.90.1150.10">
    <property type="entry name" value="Aspartate Aminotransferase, domain 1"/>
    <property type="match status" value="1"/>
</dbReference>
<dbReference type="Pfam" id="PF00266">
    <property type="entry name" value="Aminotran_5"/>
    <property type="match status" value="1"/>
</dbReference>
<evidence type="ECO:0000256" key="3">
    <source>
        <dbReference type="ARBA" id="ARBA00022679"/>
    </source>
</evidence>
<dbReference type="RefSeq" id="WP_255186470.1">
    <property type="nucleotide sequence ID" value="NZ_CP113517.1"/>
</dbReference>
<dbReference type="PANTHER" id="PTHR11601:SF34">
    <property type="entry name" value="CYSTEINE DESULFURASE"/>
    <property type="match status" value="1"/>
</dbReference>